<dbReference type="EMBL" id="PKSM01000116">
    <property type="protein sequence ID" value="POW10750.1"/>
    <property type="molecule type" value="Genomic_DNA"/>
</dbReference>
<organism evidence="1 2">
    <name type="scientific">Puccinia striiformis</name>
    <dbReference type="NCBI Taxonomy" id="27350"/>
    <lineage>
        <taxon>Eukaryota</taxon>
        <taxon>Fungi</taxon>
        <taxon>Dikarya</taxon>
        <taxon>Basidiomycota</taxon>
        <taxon>Pucciniomycotina</taxon>
        <taxon>Pucciniomycetes</taxon>
        <taxon>Pucciniales</taxon>
        <taxon>Pucciniaceae</taxon>
        <taxon>Puccinia</taxon>
    </lineage>
</organism>
<keyword evidence="2" id="KW-1185">Reference proteome</keyword>
<dbReference type="Proteomes" id="UP000238274">
    <property type="component" value="Unassembled WGS sequence"/>
</dbReference>
<reference evidence="2" key="3">
    <citation type="journal article" date="2018" name="Mol. Plant Microbe Interact.">
        <title>Genome sequence resources for the wheat stripe rust pathogen (Puccinia striiformis f. sp. tritici) and the barley stripe rust pathogen (Puccinia striiformis f. sp. hordei).</title>
        <authorList>
            <person name="Xia C."/>
            <person name="Wang M."/>
            <person name="Yin C."/>
            <person name="Cornejo O.E."/>
            <person name="Hulbert S.H."/>
            <person name="Chen X."/>
        </authorList>
    </citation>
    <scope>NUCLEOTIDE SEQUENCE [LARGE SCALE GENOMIC DNA]</scope>
    <source>
        <strain evidence="2">93TX-2</strain>
    </source>
</reference>
<name>A0A2S4VMZ2_9BASI</name>
<proteinExistence type="predicted"/>
<accession>A0A2S4VMZ2</accession>
<gene>
    <name evidence="1" type="ORF">PSHT_08658</name>
</gene>
<comment type="caution">
    <text evidence="1">The sequence shown here is derived from an EMBL/GenBank/DDBJ whole genome shotgun (WGS) entry which is preliminary data.</text>
</comment>
<protein>
    <submittedName>
        <fullName evidence="1">Uncharacterized protein</fullName>
    </submittedName>
</protein>
<sequence>MNMENGFQTKTLSRIGTNGLRKGVTDPAIYVNGRSEGQRGQKDGFKRGESVDIQAGWLETGII</sequence>
<dbReference type="VEuPathDB" id="FungiDB:PSHT_08658"/>
<dbReference type="AlphaFoldDB" id="A0A2S4VMZ2"/>
<evidence type="ECO:0000313" key="2">
    <source>
        <dbReference type="Proteomes" id="UP000238274"/>
    </source>
</evidence>
<reference evidence="1 2" key="1">
    <citation type="submission" date="2017-12" db="EMBL/GenBank/DDBJ databases">
        <title>Gene loss provides genomic basis for host adaptation in cereal stripe rust fungi.</title>
        <authorList>
            <person name="Xia C."/>
        </authorList>
    </citation>
    <scope>NUCLEOTIDE SEQUENCE [LARGE SCALE GENOMIC DNA]</scope>
    <source>
        <strain evidence="1 2">93TX-2</strain>
    </source>
</reference>
<evidence type="ECO:0000313" key="1">
    <source>
        <dbReference type="EMBL" id="POW10750.1"/>
    </source>
</evidence>
<reference evidence="2" key="2">
    <citation type="journal article" date="2018" name="BMC Genomics">
        <title>Genomic insights into host adaptation between the wheat stripe rust pathogen (Puccinia striiformis f. sp. tritici) and the barley stripe rust pathogen (Puccinia striiformis f. sp. hordei).</title>
        <authorList>
            <person name="Xia C."/>
            <person name="Wang M."/>
            <person name="Yin C."/>
            <person name="Cornejo O.E."/>
            <person name="Hulbert S.H."/>
            <person name="Chen X."/>
        </authorList>
    </citation>
    <scope>NUCLEOTIDE SEQUENCE [LARGE SCALE GENOMIC DNA]</scope>
    <source>
        <strain evidence="2">93TX-2</strain>
    </source>
</reference>